<evidence type="ECO:0000313" key="2">
    <source>
        <dbReference type="EMBL" id="OEH83291.1"/>
    </source>
</evidence>
<gene>
    <name evidence="2" type="ORF">BCR26_10190</name>
</gene>
<protein>
    <recommendedName>
        <fullName evidence="1">DUF4130 domain-containing protein</fullName>
    </recommendedName>
</protein>
<name>A0A1E5KZK5_9ENTE</name>
<dbReference type="STRING" id="762845.BCR26_10190"/>
<dbReference type="Proteomes" id="UP000095256">
    <property type="component" value="Unassembled WGS sequence"/>
</dbReference>
<comment type="caution">
    <text evidence="2">The sequence shown here is derived from an EMBL/GenBank/DDBJ whole genome shotgun (WGS) entry which is preliminary data.</text>
</comment>
<sequence>MSIRKISATWEYDGSFIGFLMIVYYAFKEKNVPETILTPETAIQSLFPSRWIETDVALANKINKRLKACLRKENLQFIVDGFYCSLKNKEVFLLDAIEIALNTNDLVENYLGHPSILALQKSLKSLFSEVHLYTGFVRFEYVGEFLYSKIQPKHFSLPYLCPHFAERYPLETIMIYDETHQLLGIIEQGQISFIENIEEPNFETLGLEKEIQTNWQTFLQAVTIDERRNERCQMSHLPKRFRKNMVDFQQF</sequence>
<accession>A0A1E5KZK5</accession>
<proteinExistence type="predicted"/>
<organism evidence="2 3">
    <name type="scientific">Enterococcus rivorum</name>
    <dbReference type="NCBI Taxonomy" id="762845"/>
    <lineage>
        <taxon>Bacteria</taxon>
        <taxon>Bacillati</taxon>
        <taxon>Bacillota</taxon>
        <taxon>Bacilli</taxon>
        <taxon>Lactobacillales</taxon>
        <taxon>Enterococcaceae</taxon>
        <taxon>Enterococcus</taxon>
    </lineage>
</organism>
<dbReference type="AlphaFoldDB" id="A0A1E5KZK5"/>
<dbReference type="RefSeq" id="WP_069697714.1">
    <property type="nucleotide sequence ID" value="NZ_JAGGMA010000018.1"/>
</dbReference>
<dbReference type="EMBL" id="MIEK01000009">
    <property type="protein sequence ID" value="OEH83291.1"/>
    <property type="molecule type" value="Genomic_DNA"/>
</dbReference>
<evidence type="ECO:0000259" key="1">
    <source>
        <dbReference type="Pfam" id="PF13566"/>
    </source>
</evidence>
<reference evidence="2 3" key="1">
    <citation type="submission" date="2016-09" db="EMBL/GenBank/DDBJ databases">
        <authorList>
            <person name="Capua I."/>
            <person name="De Benedictis P."/>
            <person name="Joannis T."/>
            <person name="Lombin L.H."/>
            <person name="Cattoli G."/>
        </authorList>
    </citation>
    <scope>NUCLEOTIDE SEQUENCE [LARGE SCALE GENOMIC DNA]</scope>
    <source>
        <strain evidence="2 3">LMG 25899</strain>
    </source>
</reference>
<dbReference type="InterPro" id="IPR023875">
    <property type="entry name" value="DNA_repair_put"/>
</dbReference>
<evidence type="ECO:0000313" key="3">
    <source>
        <dbReference type="Proteomes" id="UP000095256"/>
    </source>
</evidence>
<keyword evidence="3" id="KW-1185">Reference proteome</keyword>
<feature type="domain" description="DUF4130" evidence="1">
    <location>
        <begin position="88"/>
        <end position="246"/>
    </location>
</feature>
<dbReference type="InterPro" id="IPR025404">
    <property type="entry name" value="DUF4130"/>
</dbReference>
<dbReference type="Pfam" id="PF13566">
    <property type="entry name" value="DUF4130"/>
    <property type="match status" value="1"/>
</dbReference>
<dbReference type="NCBIfam" id="TIGR03915">
    <property type="entry name" value="SAM_7_link_chp"/>
    <property type="match status" value="1"/>
</dbReference>